<keyword evidence="3" id="KW-1185">Reference proteome</keyword>
<dbReference type="EMBL" id="JAUKVY010000016">
    <property type="protein sequence ID" value="MDO1534826.1"/>
    <property type="molecule type" value="Genomic_DNA"/>
</dbReference>
<dbReference type="Gene3D" id="3.30.1540.10">
    <property type="entry name" value="formyl-coa transferase, domain 3"/>
    <property type="match status" value="1"/>
</dbReference>
<name>A0ABT8S7D9_9BURK</name>
<protein>
    <submittedName>
        <fullName evidence="2">CoA transferase</fullName>
        <ecNumber evidence="2">2.8.3.-</ecNumber>
    </submittedName>
</protein>
<dbReference type="PANTHER" id="PTHR48207">
    <property type="entry name" value="SUCCINATE--HYDROXYMETHYLGLUTARATE COA-TRANSFERASE"/>
    <property type="match status" value="1"/>
</dbReference>
<dbReference type="EC" id="2.8.3.-" evidence="2"/>
<dbReference type="SUPFAM" id="SSF89796">
    <property type="entry name" value="CoA-transferase family III (CaiB/BaiF)"/>
    <property type="match status" value="1"/>
</dbReference>
<proteinExistence type="predicted"/>
<dbReference type="InterPro" id="IPR023606">
    <property type="entry name" value="CoA-Trfase_III_dom_1_sf"/>
</dbReference>
<evidence type="ECO:0000313" key="2">
    <source>
        <dbReference type="EMBL" id="MDO1534826.1"/>
    </source>
</evidence>
<evidence type="ECO:0000256" key="1">
    <source>
        <dbReference type="ARBA" id="ARBA00022679"/>
    </source>
</evidence>
<dbReference type="Gene3D" id="3.40.50.10540">
    <property type="entry name" value="Crotonobetainyl-coa:carnitine coa-transferase, domain 1"/>
    <property type="match status" value="1"/>
</dbReference>
<dbReference type="InterPro" id="IPR044855">
    <property type="entry name" value="CoA-Trfase_III_dom3_sf"/>
</dbReference>
<reference evidence="2" key="1">
    <citation type="submission" date="2023-06" db="EMBL/GenBank/DDBJ databases">
        <authorList>
            <person name="Jiang Y."/>
            <person name="Liu Q."/>
        </authorList>
    </citation>
    <scope>NUCLEOTIDE SEQUENCE</scope>
    <source>
        <strain evidence="2">CGMCC 1.12090</strain>
    </source>
</reference>
<dbReference type="InterPro" id="IPR003673">
    <property type="entry name" value="CoA-Trfase_fam_III"/>
</dbReference>
<dbReference type="RefSeq" id="WP_301812588.1">
    <property type="nucleotide sequence ID" value="NZ_JAUJZH010000016.1"/>
</dbReference>
<keyword evidence="1 2" id="KW-0808">Transferase</keyword>
<sequence length="388" mass="40997">MEDNDGNLAGLLVVDFSQIAAGPTCTMMLADRGADVIKVEAPGGDLGRTLGPPFLEGHGVIFLSLNRNKRSAVLDLKLPQDLEVAGRLLQRADVVVESFRPGVMAKFGLDHATVSVGNPQLIYCSISAYGQHGPYSGKPGVDGVVQATSGLMSITGAADGVPAKVQSPVVDMVTGFLATTAILDALMARRDSGRGAWLDISMYAAGIQLQQMGLASYLASGKPPSPCGSSAPYSAPNEAFPTADGWIMVAAYQPKRWVSLCRILRVAELAVHPLFSTSDLRVANRAAMFEQLSAQTRRFSSTELLDALEAEDIICGPVNTYAEVAASPPFEAMTASFQHPESGEVRVIGPLPTGWDGAYRTGPLRPAPLLGEHTAQVIDFARQATRCA</sequence>
<dbReference type="Pfam" id="PF02515">
    <property type="entry name" value="CoA_transf_3"/>
    <property type="match status" value="1"/>
</dbReference>
<dbReference type="InterPro" id="IPR050483">
    <property type="entry name" value="CoA-transferase_III_domain"/>
</dbReference>
<dbReference type="PANTHER" id="PTHR48207:SF4">
    <property type="entry name" value="BLL6097 PROTEIN"/>
    <property type="match status" value="1"/>
</dbReference>
<organism evidence="2 3">
    <name type="scientific">Variovorax ginsengisoli</name>
    <dbReference type="NCBI Taxonomy" id="363844"/>
    <lineage>
        <taxon>Bacteria</taxon>
        <taxon>Pseudomonadati</taxon>
        <taxon>Pseudomonadota</taxon>
        <taxon>Betaproteobacteria</taxon>
        <taxon>Burkholderiales</taxon>
        <taxon>Comamonadaceae</taxon>
        <taxon>Variovorax</taxon>
    </lineage>
</organism>
<evidence type="ECO:0000313" key="3">
    <source>
        <dbReference type="Proteomes" id="UP001169027"/>
    </source>
</evidence>
<comment type="caution">
    <text evidence="2">The sequence shown here is derived from an EMBL/GenBank/DDBJ whole genome shotgun (WGS) entry which is preliminary data.</text>
</comment>
<gene>
    <name evidence="2" type="ORF">Q2T77_21265</name>
</gene>
<dbReference type="Proteomes" id="UP001169027">
    <property type="component" value="Unassembled WGS sequence"/>
</dbReference>
<accession>A0ABT8S7D9</accession>
<dbReference type="GO" id="GO:0016740">
    <property type="term" value="F:transferase activity"/>
    <property type="evidence" value="ECO:0007669"/>
    <property type="project" value="UniProtKB-KW"/>
</dbReference>